<dbReference type="Gene3D" id="3.40.1010.10">
    <property type="entry name" value="Cobalt-precorrin-4 Transmethylase, Domain 1"/>
    <property type="match status" value="1"/>
</dbReference>
<comment type="function">
    <text evidence="6">Catalyzes the 2'-O-methylation of the ribose of cytidine 1402 (C1402) in 16S rRNA.</text>
</comment>
<keyword evidence="2 6" id="KW-0698">rRNA processing</keyword>
<accession>A0ABS1DK85</accession>
<dbReference type="Pfam" id="PF23016">
    <property type="entry name" value="RsmI_C"/>
    <property type="match status" value="1"/>
</dbReference>
<dbReference type="InterPro" id="IPR035996">
    <property type="entry name" value="4pyrrol_Methylase_sf"/>
</dbReference>
<feature type="compositionally biased region" description="Low complexity" evidence="7">
    <location>
        <begin position="36"/>
        <end position="46"/>
    </location>
</feature>
<comment type="similarity">
    <text evidence="6">Belongs to the methyltransferase superfamily. RsmI family.</text>
</comment>
<dbReference type="CDD" id="cd11648">
    <property type="entry name" value="RsmI"/>
    <property type="match status" value="1"/>
</dbReference>
<dbReference type="EMBL" id="NRRL01000066">
    <property type="protein sequence ID" value="MBK1669903.1"/>
    <property type="molecule type" value="Genomic_DNA"/>
</dbReference>
<gene>
    <name evidence="6 10" type="primary">rsmI</name>
    <name evidence="10" type="ORF">CKO28_17855</name>
</gene>
<dbReference type="InterPro" id="IPR000878">
    <property type="entry name" value="4pyrrol_Mease"/>
</dbReference>
<dbReference type="InterPro" id="IPR014777">
    <property type="entry name" value="4pyrrole_Mease_sub1"/>
</dbReference>
<evidence type="ECO:0000256" key="1">
    <source>
        <dbReference type="ARBA" id="ARBA00022490"/>
    </source>
</evidence>
<keyword evidence="5 6" id="KW-0949">S-adenosyl-L-methionine</keyword>
<keyword evidence="4 6" id="KW-0808">Transferase</keyword>
<dbReference type="PIRSF" id="PIRSF005917">
    <property type="entry name" value="MTase_YraL"/>
    <property type="match status" value="1"/>
</dbReference>
<comment type="caution">
    <text evidence="10">The sequence shown here is derived from an EMBL/GenBank/DDBJ whole genome shotgun (WGS) entry which is preliminary data.</text>
</comment>
<organism evidence="10 11">
    <name type="scientific">Rhodovibrio sodomensis</name>
    <dbReference type="NCBI Taxonomy" id="1088"/>
    <lineage>
        <taxon>Bacteria</taxon>
        <taxon>Pseudomonadati</taxon>
        <taxon>Pseudomonadota</taxon>
        <taxon>Alphaproteobacteria</taxon>
        <taxon>Rhodospirillales</taxon>
        <taxon>Rhodovibrionaceae</taxon>
        <taxon>Rhodovibrio</taxon>
    </lineage>
</organism>
<evidence type="ECO:0000256" key="6">
    <source>
        <dbReference type="HAMAP-Rule" id="MF_01877"/>
    </source>
</evidence>
<sequence>MSRQARLAAPQGRSDASASGEPIRGAERSQPDSAADTPATRPGPRGRAPDGGRLPAGLYVVATPIGNLGDLTYRAADHLGRVDAVVCEDTRVTRRLIDAYGLRPPLISYHEHNAEQRRPEVLRRLAAGQALALVCDAGTPLVSDPGYKLVRDAQDAGHAVRALPGASAALAALAIAGLPTDRFFFQGFLPSKPAQRRAVLDELSGLKASLVFYESPQRLARSLSDMADLLGARDAAVGRELTKRFEDVVRAPLPELAARFQAAPKGEIVVVVAPPAADAHIADAETLDARLRDALTTLSVRDAAAQVAAATGWKKKQVYDRALRLKQGDGPGSVT</sequence>
<feature type="region of interest" description="Disordered" evidence="7">
    <location>
        <begin position="1"/>
        <end position="54"/>
    </location>
</feature>
<comment type="subcellular location">
    <subcellularLocation>
        <location evidence="6">Cytoplasm</location>
    </subcellularLocation>
</comment>
<dbReference type="SUPFAM" id="SSF53790">
    <property type="entry name" value="Tetrapyrrole methylase"/>
    <property type="match status" value="1"/>
</dbReference>
<evidence type="ECO:0000256" key="2">
    <source>
        <dbReference type="ARBA" id="ARBA00022552"/>
    </source>
</evidence>
<name>A0ABS1DK85_9PROT</name>
<dbReference type="InterPro" id="IPR053910">
    <property type="entry name" value="RsmI_HTH"/>
</dbReference>
<keyword evidence="3 6" id="KW-0489">Methyltransferase</keyword>
<dbReference type="InterPro" id="IPR014776">
    <property type="entry name" value="4pyrrole_Mease_sub2"/>
</dbReference>
<keyword evidence="11" id="KW-1185">Reference proteome</keyword>
<dbReference type="Gene3D" id="3.30.950.10">
    <property type="entry name" value="Methyltransferase, Cobalt-precorrin-4 Transmethylase, Domain 2"/>
    <property type="match status" value="1"/>
</dbReference>
<evidence type="ECO:0000256" key="4">
    <source>
        <dbReference type="ARBA" id="ARBA00022679"/>
    </source>
</evidence>
<dbReference type="InterPro" id="IPR008189">
    <property type="entry name" value="rRNA_ssu_MeTfrase_I"/>
</dbReference>
<feature type="domain" description="Tetrapyrrole methylase" evidence="8">
    <location>
        <begin position="58"/>
        <end position="257"/>
    </location>
</feature>
<evidence type="ECO:0000259" key="9">
    <source>
        <dbReference type="Pfam" id="PF23016"/>
    </source>
</evidence>
<comment type="catalytic activity">
    <reaction evidence="6">
        <text>cytidine(1402) in 16S rRNA + S-adenosyl-L-methionine = 2'-O-methylcytidine(1402) in 16S rRNA + S-adenosyl-L-homocysteine + H(+)</text>
        <dbReference type="Rhea" id="RHEA:42924"/>
        <dbReference type="Rhea" id="RHEA-COMP:10285"/>
        <dbReference type="Rhea" id="RHEA-COMP:10286"/>
        <dbReference type="ChEBI" id="CHEBI:15378"/>
        <dbReference type="ChEBI" id="CHEBI:57856"/>
        <dbReference type="ChEBI" id="CHEBI:59789"/>
        <dbReference type="ChEBI" id="CHEBI:74495"/>
        <dbReference type="ChEBI" id="CHEBI:82748"/>
        <dbReference type="EC" id="2.1.1.198"/>
    </reaction>
</comment>
<evidence type="ECO:0000256" key="7">
    <source>
        <dbReference type="SAM" id="MobiDB-lite"/>
    </source>
</evidence>
<evidence type="ECO:0000313" key="11">
    <source>
        <dbReference type="Proteomes" id="UP001296873"/>
    </source>
</evidence>
<evidence type="ECO:0000313" key="10">
    <source>
        <dbReference type="EMBL" id="MBK1669903.1"/>
    </source>
</evidence>
<reference evidence="10 11" key="1">
    <citation type="journal article" date="2020" name="Microorganisms">
        <title>Osmotic Adaptation and Compatible Solute Biosynthesis of Phototrophic Bacteria as Revealed from Genome Analyses.</title>
        <authorList>
            <person name="Imhoff J.F."/>
            <person name="Rahn T."/>
            <person name="Kunzel S."/>
            <person name="Keller A."/>
            <person name="Neulinger S.C."/>
        </authorList>
    </citation>
    <scope>NUCLEOTIDE SEQUENCE [LARGE SCALE GENOMIC DNA]</scope>
    <source>
        <strain evidence="10 11">DSM 9895</strain>
    </source>
</reference>
<proteinExistence type="inferred from homology"/>
<dbReference type="Proteomes" id="UP001296873">
    <property type="component" value="Unassembled WGS sequence"/>
</dbReference>
<dbReference type="Pfam" id="PF00590">
    <property type="entry name" value="TP_methylase"/>
    <property type="match status" value="1"/>
</dbReference>
<evidence type="ECO:0000259" key="8">
    <source>
        <dbReference type="Pfam" id="PF00590"/>
    </source>
</evidence>
<evidence type="ECO:0000256" key="5">
    <source>
        <dbReference type="ARBA" id="ARBA00022691"/>
    </source>
</evidence>
<dbReference type="NCBIfam" id="TIGR00096">
    <property type="entry name" value="16S rRNA (cytidine(1402)-2'-O)-methyltransferase"/>
    <property type="match status" value="1"/>
</dbReference>
<dbReference type="EC" id="2.1.1.198" evidence="6"/>
<keyword evidence="1 6" id="KW-0963">Cytoplasm</keyword>
<dbReference type="HAMAP" id="MF_01877">
    <property type="entry name" value="16SrRNA_methyltr_I"/>
    <property type="match status" value="1"/>
</dbReference>
<feature type="domain" description="RsmI HTH" evidence="9">
    <location>
        <begin position="282"/>
        <end position="326"/>
    </location>
</feature>
<dbReference type="PANTHER" id="PTHR46111:SF1">
    <property type="entry name" value="RIBOSOMAL RNA SMALL SUBUNIT METHYLTRANSFERASE I"/>
    <property type="match status" value="1"/>
</dbReference>
<dbReference type="PANTHER" id="PTHR46111">
    <property type="entry name" value="RIBOSOMAL RNA SMALL SUBUNIT METHYLTRANSFERASE I"/>
    <property type="match status" value="1"/>
</dbReference>
<protein>
    <recommendedName>
        <fullName evidence="6">Ribosomal RNA small subunit methyltransferase I</fullName>
        <ecNumber evidence="6">2.1.1.198</ecNumber>
    </recommendedName>
    <alternativeName>
        <fullName evidence="6">16S rRNA 2'-O-ribose C1402 methyltransferase</fullName>
    </alternativeName>
    <alternativeName>
        <fullName evidence="6">rRNA (cytidine-2'-O-)-methyltransferase RsmI</fullName>
    </alternativeName>
</protein>
<evidence type="ECO:0000256" key="3">
    <source>
        <dbReference type="ARBA" id="ARBA00022603"/>
    </source>
</evidence>